<reference evidence="5 7" key="3">
    <citation type="submission" date="2019-07" db="EMBL/GenBank/DDBJ databases">
        <title>Whole genome shotgun sequence of Methylobacterium oxalidis NBRC 107715.</title>
        <authorList>
            <person name="Hosoyama A."/>
            <person name="Uohara A."/>
            <person name="Ohji S."/>
            <person name="Ichikawa N."/>
        </authorList>
    </citation>
    <scope>NUCLEOTIDE SEQUENCE [LARGE SCALE GENOMIC DNA]</scope>
    <source>
        <strain evidence="5 7">NBRC 107715</strain>
    </source>
</reference>
<dbReference type="AlphaFoldDB" id="A0A512JBM3"/>
<reference evidence="8" key="2">
    <citation type="journal article" date="2019" name="Int. J. Syst. Evol. Microbiol.">
        <title>The Global Catalogue of Microorganisms (GCM) 10K type strain sequencing project: providing services to taxonomists for standard genome sequencing and annotation.</title>
        <authorList>
            <consortium name="The Broad Institute Genomics Platform"/>
            <consortium name="The Broad Institute Genome Sequencing Center for Infectious Disease"/>
            <person name="Wu L."/>
            <person name="Ma J."/>
        </authorList>
    </citation>
    <scope>NUCLEOTIDE SEQUENCE [LARGE SCALE GENOMIC DNA]</scope>
    <source>
        <strain evidence="8">NBRC 107715</strain>
    </source>
</reference>
<dbReference type="OrthoDB" id="9769158at2"/>
<dbReference type="SFLD" id="SFLDS00019">
    <property type="entry name" value="Glutathione_Transferase_(cytos"/>
    <property type="match status" value="1"/>
</dbReference>
<dbReference type="SFLD" id="SFLDG01148">
    <property type="entry name" value="Xi_(cytGST)"/>
    <property type="match status" value="1"/>
</dbReference>
<dbReference type="GO" id="GO:0004364">
    <property type="term" value="F:glutathione transferase activity"/>
    <property type="evidence" value="ECO:0007669"/>
    <property type="project" value="InterPro"/>
</dbReference>
<evidence type="ECO:0000256" key="2">
    <source>
        <dbReference type="PIRSR" id="PIRSR015753-2"/>
    </source>
</evidence>
<dbReference type="SUPFAM" id="SSF52833">
    <property type="entry name" value="Thioredoxin-like"/>
    <property type="match status" value="1"/>
</dbReference>
<protein>
    <submittedName>
        <fullName evidence="5">Glutathione-dependent reductase</fullName>
    </submittedName>
</protein>
<dbReference type="InterPro" id="IPR004045">
    <property type="entry name" value="Glutathione_S-Trfase_N"/>
</dbReference>
<dbReference type="Proteomes" id="UP001156856">
    <property type="component" value="Unassembled WGS sequence"/>
</dbReference>
<feature type="binding site" evidence="2">
    <location>
        <position position="96"/>
    </location>
    <ligand>
        <name>glutathione</name>
        <dbReference type="ChEBI" id="CHEBI:57925"/>
    </ligand>
</feature>
<dbReference type="Gene3D" id="3.40.30.10">
    <property type="entry name" value="Glutaredoxin"/>
    <property type="match status" value="1"/>
</dbReference>
<dbReference type="Proteomes" id="UP000321960">
    <property type="component" value="Unassembled WGS sequence"/>
</dbReference>
<feature type="site" description="Lowers pKa of active site Cys" evidence="3">
    <location>
        <position position="252"/>
    </location>
</feature>
<evidence type="ECO:0000259" key="4">
    <source>
        <dbReference type="PROSITE" id="PS50405"/>
    </source>
</evidence>
<sequence>MGSLVDGHWQARPLDVAGKDGRFKRQESRFRNWVTPDGAPGPTGEGGFAAESGRYCLYVSLACPWASRATMARRIKGLEGAIELAVTHWHMGEQGWTFAPGPCVTGDPVHGADYLHQVYTAASADYTGRVTVPVLWDRARGTIVSNESADILRMLGSAFDGVGARAGDLYPEALRAEIDALNERIYGRVNNGVYRAGFATSQDAYEEAVIPLFETLDELERRLSGARYLFGEALTEADIRLFTTLIRFDAVYHGHFKCNLRRLVDYLALWRYTRDIHALPGVAETVNVQHIKHHYYGSHPSINPSGIVPAGPLIDLG</sequence>
<name>A0A512JBM3_9HYPH</name>
<dbReference type="GO" id="GO:0005737">
    <property type="term" value="C:cytoplasm"/>
    <property type="evidence" value="ECO:0007669"/>
    <property type="project" value="TreeGrafter"/>
</dbReference>
<dbReference type="PROSITE" id="PS50405">
    <property type="entry name" value="GST_CTER"/>
    <property type="match status" value="1"/>
</dbReference>
<accession>A0A512JBM3</accession>
<feature type="active site" description="Proton donor/acceptor" evidence="1">
    <location>
        <position position="194"/>
    </location>
</feature>
<organism evidence="5 7">
    <name type="scientific">Methylobacterium oxalidis</name>
    <dbReference type="NCBI Taxonomy" id="944322"/>
    <lineage>
        <taxon>Bacteria</taxon>
        <taxon>Pseudomonadati</taxon>
        <taxon>Pseudomonadota</taxon>
        <taxon>Alphaproteobacteria</taxon>
        <taxon>Hyphomicrobiales</taxon>
        <taxon>Methylobacteriaceae</taxon>
        <taxon>Methylobacterium</taxon>
    </lineage>
</organism>
<evidence type="ECO:0000256" key="3">
    <source>
        <dbReference type="PIRSR" id="PIRSR015753-3"/>
    </source>
</evidence>
<dbReference type="InterPro" id="IPR036249">
    <property type="entry name" value="Thioredoxin-like_sf"/>
</dbReference>
<dbReference type="Pfam" id="PF13410">
    <property type="entry name" value="GST_C_2"/>
    <property type="match status" value="1"/>
</dbReference>
<dbReference type="RefSeq" id="WP_147028822.1">
    <property type="nucleotide sequence ID" value="NZ_BJZU01000149.1"/>
</dbReference>
<keyword evidence="8" id="KW-1185">Reference proteome</keyword>
<dbReference type="PIRSF" id="PIRSF015753">
    <property type="entry name" value="GST"/>
    <property type="match status" value="1"/>
</dbReference>
<dbReference type="EMBL" id="BJZU01000149">
    <property type="protein sequence ID" value="GEP07358.1"/>
    <property type="molecule type" value="Genomic_DNA"/>
</dbReference>
<dbReference type="Gene3D" id="1.20.1050.10">
    <property type="match status" value="1"/>
</dbReference>
<feature type="binding site" evidence="2">
    <location>
        <begin position="129"/>
        <end position="132"/>
    </location>
    <ligand>
        <name>glutathione</name>
        <dbReference type="ChEBI" id="CHEBI:57925"/>
    </ligand>
</feature>
<feature type="domain" description="GST C-terminal" evidence="4">
    <location>
        <begin position="171"/>
        <end position="298"/>
    </location>
</feature>
<evidence type="ECO:0000313" key="5">
    <source>
        <dbReference type="EMBL" id="GEP07358.1"/>
    </source>
</evidence>
<dbReference type="SFLD" id="SFLDG01206">
    <property type="entry name" value="Xi.1"/>
    <property type="match status" value="1"/>
</dbReference>
<dbReference type="Pfam" id="PF13409">
    <property type="entry name" value="GST_N_2"/>
    <property type="match status" value="1"/>
</dbReference>
<proteinExistence type="predicted"/>
<evidence type="ECO:0000313" key="6">
    <source>
        <dbReference type="EMBL" id="GLS63481.1"/>
    </source>
</evidence>
<dbReference type="InterPro" id="IPR010987">
    <property type="entry name" value="Glutathione-S-Trfase_C-like"/>
</dbReference>
<reference evidence="6" key="4">
    <citation type="submission" date="2023-01" db="EMBL/GenBank/DDBJ databases">
        <title>Draft genome sequence of Methylobacterium oxalidis strain NBRC 107715.</title>
        <authorList>
            <person name="Sun Q."/>
            <person name="Mori K."/>
        </authorList>
    </citation>
    <scope>NUCLEOTIDE SEQUENCE</scope>
    <source>
        <strain evidence="6">NBRC 107715</strain>
    </source>
</reference>
<dbReference type="PANTHER" id="PTHR32419">
    <property type="entry name" value="GLUTATHIONYL-HYDROQUINONE REDUCTASE"/>
    <property type="match status" value="1"/>
</dbReference>
<dbReference type="PANTHER" id="PTHR32419:SF6">
    <property type="entry name" value="GLUTATHIONE S-TRANSFERASE OMEGA-LIKE 1-RELATED"/>
    <property type="match status" value="1"/>
</dbReference>
<dbReference type="InterPro" id="IPR047047">
    <property type="entry name" value="GST_Omega-like_C"/>
</dbReference>
<dbReference type="InterPro" id="IPR036282">
    <property type="entry name" value="Glutathione-S-Trfase_C_sf"/>
</dbReference>
<reference evidence="6" key="1">
    <citation type="journal article" date="2014" name="Int. J. Syst. Evol. Microbiol.">
        <title>Complete genome of a new Firmicutes species belonging to the dominant human colonic microbiota ('Ruminococcus bicirculans') reveals two chromosomes and a selective capacity to utilize plant glucans.</title>
        <authorList>
            <consortium name="NISC Comparative Sequencing Program"/>
            <person name="Wegmann U."/>
            <person name="Louis P."/>
            <person name="Goesmann A."/>
            <person name="Henrissat B."/>
            <person name="Duncan S.H."/>
            <person name="Flint H.J."/>
        </authorList>
    </citation>
    <scope>NUCLEOTIDE SEQUENCE</scope>
    <source>
        <strain evidence="6">NBRC 107715</strain>
    </source>
</reference>
<evidence type="ECO:0000256" key="1">
    <source>
        <dbReference type="PIRSR" id="PIRSR015753-1"/>
    </source>
</evidence>
<dbReference type="InterPro" id="IPR040079">
    <property type="entry name" value="Glutathione_S-Trfase"/>
</dbReference>
<evidence type="ECO:0000313" key="7">
    <source>
        <dbReference type="Proteomes" id="UP000321960"/>
    </source>
</evidence>
<dbReference type="EMBL" id="BSPK01000024">
    <property type="protein sequence ID" value="GLS63481.1"/>
    <property type="molecule type" value="Genomic_DNA"/>
</dbReference>
<dbReference type="InterPro" id="IPR016639">
    <property type="entry name" value="GST_Omega/GSH"/>
</dbReference>
<feature type="binding site" evidence="2">
    <location>
        <begin position="147"/>
        <end position="148"/>
    </location>
    <ligand>
        <name>glutathione</name>
        <dbReference type="ChEBI" id="CHEBI:57925"/>
    </ligand>
</feature>
<dbReference type="SUPFAM" id="SSF47616">
    <property type="entry name" value="GST C-terminal domain-like"/>
    <property type="match status" value="1"/>
</dbReference>
<feature type="active site" description="Nucleophile" evidence="1">
    <location>
        <position position="63"/>
    </location>
</feature>
<comment type="caution">
    <text evidence="5">The sequence shown here is derived from an EMBL/GenBank/DDBJ whole genome shotgun (WGS) entry which is preliminary data.</text>
</comment>
<dbReference type="CDD" id="cd03190">
    <property type="entry name" value="GST_C_Omega_like"/>
    <property type="match status" value="1"/>
</dbReference>
<evidence type="ECO:0000313" key="8">
    <source>
        <dbReference type="Proteomes" id="UP001156856"/>
    </source>
</evidence>
<feature type="site" description="Lowers pKa of active site Cys" evidence="3">
    <location>
        <position position="295"/>
    </location>
</feature>
<gene>
    <name evidence="6" type="ORF">GCM10007888_18620</name>
    <name evidence="5" type="ORF">MOX02_53960</name>
</gene>